<keyword evidence="8" id="KW-1185">Reference proteome</keyword>
<dbReference type="AlphaFoldDB" id="A0A517NPT9"/>
<dbReference type="Gene3D" id="1.25.10.10">
    <property type="entry name" value="Leucine-rich Repeat Variant"/>
    <property type="match status" value="1"/>
</dbReference>
<dbReference type="PANTHER" id="PTHR33546:SF1">
    <property type="entry name" value="LARGE, MULTIFUNCTIONAL SECRETED PROTEIN"/>
    <property type="match status" value="1"/>
</dbReference>
<dbReference type="SUPFAM" id="SSF50952">
    <property type="entry name" value="Soluble quinoprotein glucose dehydrogenase"/>
    <property type="match status" value="1"/>
</dbReference>
<reference evidence="7 8" key="1">
    <citation type="submission" date="2019-02" db="EMBL/GenBank/DDBJ databases">
        <title>Deep-cultivation of Planctomycetes and their phenomic and genomic characterization uncovers novel biology.</title>
        <authorList>
            <person name="Wiegand S."/>
            <person name="Jogler M."/>
            <person name="Boedeker C."/>
            <person name="Pinto D."/>
            <person name="Vollmers J."/>
            <person name="Rivas-Marin E."/>
            <person name="Kohn T."/>
            <person name="Peeters S.H."/>
            <person name="Heuer A."/>
            <person name="Rast P."/>
            <person name="Oberbeckmann S."/>
            <person name="Bunk B."/>
            <person name="Jeske O."/>
            <person name="Meyerdierks A."/>
            <person name="Storesund J.E."/>
            <person name="Kallscheuer N."/>
            <person name="Luecker S."/>
            <person name="Lage O.M."/>
            <person name="Pohl T."/>
            <person name="Merkel B.J."/>
            <person name="Hornburger P."/>
            <person name="Mueller R.-W."/>
            <person name="Bruemmer F."/>
            <person name="Labrenz M."/>
            <person name="Spormann A.M."/>
            <person name="Op den Camp H."/>
            <person name="Overmann J."/>
            <person name="Amann R."/>
            <person name="Jetten M.S.M."/>
            <person name="Mascher T."/>
            <person name="Medema M.H."/>
            <person name="Devos D.P."/>
            <person name="Kaster A.-K."/>
            <person name="Ovreas L."/>
            <person name="Rohde M."/>
            <person name="Galperin M.Y."/>
            <person name="Jogler C."/>
        </authorList>
    </citation>
    <scope>NUCLEOTIDE SEQUENCE [LARGE SCALE GENOMIC DNA]</scope>
    <source>
        <strain evidence="7 8">K23_9</strain>
    </source>
</reference>
<dbReference type="InterPro" id="IPR021133">
    <property type="entry name" value="HEAT_type_2"/>
</dbReference>
<dbReference type="InterPro" id="IPR009056">
    <property type="entry name" value="Cyt_c-like_dom"/>
</dbReference>
<organism evidence="7 8">
    <name type="scientific">Stieleria marina</name>
    <dbReference type="NCBI Taxonomy" id="1930275"/>
    <lineage>
        <taxon>Bacteria</taxon>
        <taxon>Pseudomonadati</taxon>
        <taxon>Planctomycetota</taxon>
        <taxon>Planctomycetia</taxon>
        <taxon>Pirellulales</taxon>
        <taxon>Pirellulaceae</taxon>
        <taxon>Stieleria</taxon>
    </lineage>
</organism>
<dbReference type="InterPro" id="IPR055557">
    <property type="entry name" value="DUF7133"/>
</dbReference>
<dbReference type="InterPro" id="IPR013428">
    <property type="entry name" value="Membrane-bound_put_N"/>
</dbReference>
<dbReference type="Proteomes" id="UP000319817">
    <property type="component" value="Chromosome"/>
</dbReference>
<dbReference type="Gene3D" id="1.10.760.10">
    <property type="entry name" value="Cytochrome c-like domain"/>
    <property type="match status" value="1"/>
</dbReference>
<protein>
    <submittedName>
        <fullName evidence="7">Cytochrome c</fullName>
    </submittedName>
</protein>
<dbReference type="InterPro" id="IPR016024">
    <property type="entry name" value="ARM-type_fold"/>
</dbReference>
<feature type="chain" id="PRO_5021870559" evidence="5">
    <location>
        <begin position="25"/>
        <end position="1018"/>
    </location>
</feature>
<dbReference type="RefSeq" id="WP_145416643.1">
    <property type="nucleotide sequence ID" value="NZ_CP036526.1"/>
</dbReference>
<dbReference type="InterPro" id="IPR011989">
    <property type="entry name" value="ARM-like"/>
</dbReference>
<name>A0A517NPT9_9BACT</name>
<dbReference type="EMBL" id="CP036526">
    <property type="protein sequence ID" value="QDT09141.1"/>
    <property type="molecule type" value="Genomic_DNA"/>
</dbReference>
<gene>
    <name evidence="7" type="ORF">K239x_10860</name>
</gene>
<dbReference type="InterPro" id="IPR011041">
    <property type="entry name" value="Quinoprot_gluc/sorb_DH_b-prop"/>
</dbReference>
<keyword evidence="5" id="KW-0732">Signal</keyword>
<dbReference type="GO" id="GO:0020037">
    <property type="term" value="F:heme binding"/>
    <property type="evidence" value="ECO:0007669"/>
    <property type="project" value="InterPro"/>
</dbReference>
<feature type="signal peptide" evidence="5">
    <location>
        <begin position="1"/>
        <end position="24"/>
    </location>
</feature>
<dbReference type="SUPFAM" id="SSF48371">
    <property type="entry name" value="ARM repeat"/>
    <property type="match status" value="1"/>
</dbReference>
<dbReference type="OrthoDB" id="225269at2"/>
<feature type="domain" description="Cytochrome c" evidence="6">
    <location>
        <begin position="879"/>
        <end position="1011"/>
    </location>
</feature>
<evidence type="ECO:0000313" key="7">
    <source>
        <dbReference type="EMBL" id="QDT09141.1"/>
    </source>
</evidence>
<keyword evidence="1 4" id="KW-0349">Heme</keyword>
<dbReference type="NCBIfam" id="TIGR02604">
    <property type="entry name" value="Piru_Ver_Nterm"/>
    <property type="match status" value="1"/>
</dbReference>
<evidence type="ECO:0000313" key="8">
    <source>
        <dbReference type="Proteomes" id="UP000319817"/>
    </source>
</evidence>
<evidence type="ECO:0000256" key="1">
    <source>
        <dbReference type="ARBA" id="ARBA00022617"/>
    </source>
</evidence>
<dbReference type="InterPro" id="IPR011042">
    <property type="entry name" value="6-blade_b-propeller_TolB-like"/>
</dbReference>
<dbReference type="PROSITE" id="PS51007">
    <property type="entry name" value="CYTC"/>
    <property type="match status" value="1"/>
</dbReference>
<dbReference type="PROSITE" id="PS50077">
    <property type="entry name" value="HEAT_REPEAT"/>
    <property type="match status" value="1"/>
</dbReference>
<dbReference type="Pfam" id="PF23500">
    <property type="entry name" value="DUF7133"/>
    <property type="match status" value="1"/>
</dbReference>
<dbReference type="SUPFAM" id="SSF46626">
    <property type="entry name" value="Cytochrome c"/>
    <property type="match status" value="1"/>
</dbReference>
<dbReference type="Gene3D" id="2.120.10.30">
    <property type="entry name" value="TolB, C-terminal domain"/>
    <property type="match status" value="1"/>
</dbReference>
<dbReference type="NCBIfam" id="TIGR02603">
    <property type="entry name" value="CxxCH_TIGR02603"/>
    <property type="match status" value="1"/>
</dbReference>
<dbReference type="GO" id="GO:0046872">
    <property type="term" value="F:metal ion binding"/>
    <property type="evidence" value="ECO:0007669"/>
    <property type="project" value="UniProtKB-KW"/>
</dbReference>
<dbReference type="InterPro" id="IPR036909">
    <property type="entry name" value="Cyt_c-like_dom_sf"/>
</dbReference>
<dbReference type="GO" id="GO:0009055">
    <property type="term" value="F:electron transfer activity"/>
    <property type="evidence" value="ECO:0007669"/>
    <property type="project" value="InterPro"/>
</dbReference>
<dbReference type="InterPro" id="IPR013427">
    <property type="entry name" value="Haem-bd_dom_put"/>
</dbReference>
<evidence type="ECO:0000256" key="3">
    <source>
        <dbReference type="ARBA" id="ARBA00023004"/>
    </source>
</evidence>
<keyword evidence="3 4" id="KW-0408">Iron</keyword>
<keyword evidence="2 4" id="KW-0479">Metal-binding</keyword>
<dbReference type="PANTHER" id="PTHR33546">
    <property type="entry name" value="LARGE, MULTIFUNCTIONAL SECRETED PROTEIN-RELATED"/>
    <property type="match status" value="1"/>
</dbReference>
<accession>A0A517NPT9</accession>
<evidence type="ECO:0000256" key="4">
    <source>
        <dbReference type="PROSITE-ProRule" id="PRU00433"/>
    </source>
</evidence>
<evidence type="ECO:0000256" key="2">
    <source>
        <dbReference type="ARBA" id="ARBA00022723"/>
    </source>
</evidence>
<evidence type="ECO:0000256" key="5">
    <source>
        <dbReference type="SAM" id="SignalP"/>
    </source>
</evidence>
<sequence length="1018" mass="112496" precursor="true">MLNNLSSLTLLTSLAFLLAPAVRADDFPQPVNTEPLSEETLLSPQEAADKFQLPEGFNVSVFAAEPDVQNPIAMSWDQKGRLWVAENYTYAQRSQRFRLDLRDRVVIFDNTTGDQFKKRTVFTDNVQMLTGIAVGKGGVWLMCPPKLIFIPDADGDDVPDGEGTVVLDGFTVAQANYHNFANGLKFGPDGWLYGRCGGSCPGRIGVPGTPDQNRLAMEGGIWRYHPVRKTVEVLTSGTTNPWGHDWNGVGEMFFCNTVNGHLWHMMPGAHFTRPFLLDPNRRTYKLIDFHADHWHFDTGQSWTKSRDGAANHLGGGHAHIGTMIYQGQNWPEQYRGKLFTLNQHGRRANQEILEREGSGYVAKHGKDMLLSGDIWFQGIDLDSGPDGSVFVLDWSDTGECHEHTGVHRTSGRIFKVSYADTSGDTVSDLSKLSFPEKASLLTHKNAWVRRQARLAVADIANEVSADTFLSKLSDHNATSTDRVQAAFAMHSLGKTNESFWLKQLDHSDEHVRAWAIRFLTDHWPIDDTHGPGWKTNTQLKDTTTSAQQLLPRLVQIASEDDSALVRLTLASTLQRLPVSMRADLAKPLVAHAEDADDHNLPMMIWYGLIPVAQGHAAELADVAAVCQLPDTLRCISRCLAEEIEKQPAAINSLIASAAASSDLAHQTNVLNGINVGLQGWARAPKPAAWDQMAKLDTAELSQYIRQLSVVFGDGRALDDLKAIALGKTDADDSLRLDALRTLIQSNPADLRDICEKLLTDNRMNVTAAQGLAKFDDPAIGDALVARYGKFRAPFRPQVISILSSRKSFATSLLTAIKKGRIPRDDLSAYQVRQINSFADKELSSLVRNVWGEVRETSAEKQQTINQIKTTLTRTVLDGADRSNGRRLFAKSCQTCHLLYGEGGKVGPDLTGSNRDNMDYLLSNIVDPSGVVDKDFRMTILMLDDGRVISGMVTDETDRTIKIQTATEALTLSKDAIEQRKITDKSPMPEGMLDNLTANQIRDLISYLAHPSQVPLSVD</sequence>
<evidence type="ECO:0000259" key="6">
    <source>
        <dbReference type="PROSITE" id="PS51007"/>
    </source>
</evidence>
<proteinExistence type="predicted"/>